<sequence>MYLTEHFGLSLPAMVVWGLMMAFFFNAFLWIANAKRNNVLLMLSLVVFASYFTSDHLFSWFDNSSVYLSWAIYDVITLAVIFSCTYFIKGVKSPAFTYVIFVLCSNTILQLLMYYDLHITGNVNPWFLWDFYSFTVYLLDFTMIIALIVDRDILGLNTLKNRFLRTSKSKHLQKQL</sequence>
<evidence type="ECO:0000313" key="3">
    <source>
        <dbReference type="Proteomes" id="UP001377972"/>
    </source>
</evidence>
<evidence type="ECO:0008006" key="4">
    <source>
        <dbReference type="Google" id="ProtNLM"/>
    </source>
</evidence>
<feature type="transmembrane region" description="Helical" evidence="1">
    <location>
        <begin position="39"/>
        <end position="61"/>
    </location>
</feature>
<keyword evidence="1" id="KW-1133">Transmembrane helix</keyword>
<dbReference type="Proteomes" id="UP001377972">
    <property type="component" value="Unassembled WGS sequence"/>
</dbReference>
<feature type="transmembrane region" description="Helical" evidence="1">
    <location>
        <begin position="67"/>
        <end position="88"/>
    </location>
</feature>
<dbReference type="EMBL" id="JAQPZS010000006">
    <property type="protein sequence ID" value="MEJ6496057.1"/>
    <property type="molecule type" value="Genomic_DNA"/>
</dbReference>
<feature type="transmembrane region" description="Helical" evidence="1">
    <location>
        <begin position="127"/>
        <end position="149"/>
    </location>
</feature>
<gene>
    <name evidence="2" type="ORF">PQI24_08425</name>
</gene>
<keyword evidence="1" id="KW-0812">Transmembrane</keyword>
<accession>A0ABU8SSR2</accession>
<keyword evidence="3" id="KW-1185">Reference proteome</keyword>
<organism evidence="2 3">
    <name type="scientific">Pseudoalteromonas lipolytica</name>
    <dbReference type="NCBI Taxonomy" id="570156"/>
    <lineage>
        <taxon>Bacteria</taxon>
        <taxon>Pseudomonadati</taxon>
        <taxon>Pseudomonadota</taxon>
        <taxon>Gammaproteobacteria</taxon>
        <taxon>Alteromonadales</taxon>
        <taxon>Pseudoalteromonadaceae</taxon>
        <taxon>Pseudoalteromonas</taxon>
    </lineage>
</organism>
<reference evidence="2 3" key="1">
    <citation type="submission" date="2023-01" db="EMBL/GenBank/DDBJ databases">
        <title>Trichodesmium-associated heterotrophic epibiont bacteria.</title>
        <authorList>
            <person name="Cleveland C.S."/>
            <person name="Webb E.A."/>
        </authorList>
    </citation>
    <scope>NUCLEOTIDE SEQUENCE [LARGE SCALE GENOMIC DNA]</scope>
    <source>
        <strain evidence="2 3">USCH2</strain>
    </source>
</reference>
<name>A0ABU8SSR2_9GAMM</name>
<dbReference type="RefSeq" id="WP_138599670.1">
    <property type="nucleotide sequence ID" value="NZ_JAQPZS010000006.1"/>
</dbReference>
<proteinExistence type="predicted"/>
<keyword evidence="1" id="KW-0472">Membrane</keyword>
<feature type="transmembrane region" description="Helical" evidence="1">
    <location>
        <begin position="12"/>
        <end position="32"/>
    </location>
</feature>
<feature type="transmembrane region" description="Helical" evidence="1">
    <location>
        <begin position="95"/>
        <end position="115"/>
    </location>
</feature>
<evidence type="ECO:0000256" key="1">
    <source>
        <dbReference type="SAM" id="Phobius"/>
    </source>
</evidence>
<protein>
    <recommendedName>
        <fullName evidence="4">Membrane protein triplicated sequence</fullName>
    </recommendedName>
</protein>
<comment type="caution">
    <text evidence="2">The sequence shown here is derived from an EMBL/GenBank/DDBJ whole genome shotgun (WGS) entry which is preliminary data.</text>
</comment>
<evidence type="ECO:0000313" key="2">
    <source>
        <dbReference type="EMBL" id="MEJ6496057.1"/>
    </source>
</evidence>